<gene>
    <name evidence="7" type="ORF">L323_04230</name>
</gene>
<dbReference type="Gene3D" id="1.20.58.340">
    <property type="entry name" value="Magnesium transport protein CorA, transmembrane region"/>
    <property type="match status" value="2"/>
</dbReference>
<dbReference type="PANTHER" id="PTHR47891">
    <property type="entry name" value="TRANSPORTER-RELATED"/>
    <property type="match status" value="1"/>
</dbReference>
<keyword evidence="5 6" id="KW-0472">Membrane</keyword>
<comment type="subcellular location">
    <subcellularLocation>
        <location evidence="1">Membrane</location>
        <topology evidence="1">Multi-pass membrane protein</topology>
    </subcellularLocation>
</comment>
<dbReference type="PANTHER" id="PTHR47891:SF2">
    <property type="entry name" value="MAGNESIUM AND COBALT TRANSPORTER"/>
    <property type="match status" value="1"/>
</dbReference>
<dbReference type="SUPFAM" id="SSF143865">
    <property type="entry name" value="CorA soluble domain-like"/>
    <property type="match status" value="1"/>
</dbReference>
<reference evidence="7 8" key="1">
    <citation type="journal article" date="2013" name="Genome Announc.">
        <title>Draft Genome Sequence of the Cellulolytic Bacterium Clostridium papyrosolvens C7 (ATCC 700395).</title>
        <authorList>
            <person name="Zepeda V."/>
            <person name="Dassa B."/>
            <person name="Borovok I."/>
            <person name="Lamed R."/>
            <person name="Bayer E.A."/>
            <person name="Cate J.H."/>
        </authorList>
    </citation>
    <scope>NUCLEOTIDE SEQUENCE [LARGE SCALE GENOMIC DNA]</scope>
    <source>
        <strain evidence="7 8">C7</strain>
    </source>
</reference>
<dbReference type="SUPFAM" id="SSF144083">
    <property type="entry name" value="Magnesium transport protein CorA, transmembrane region"/>
    <property type="match status" value="1"/>
</dbReference>
<keyword evidence="3 6" id="KW-0812">Transmembrane</keyword>
<dbReference type="EMBL" id="ATAY01000020">
    <property type="protein sequence ID" value="EPR13117.1"/>
    <property type="molecule type" value="Genomic_DNA"/>
</dbReference>
<evidence type="ECO:0000256" key="2">
    <source>
        <dbReference type="ARBA" id="ARBA00009765"/>
    </source>
</evidence>
<feature type="transmembrane region" description="Helical" evidence="6">
    <location>
        <begin position="253"/>
        <end position="273"/>
    </location>
</feature>
<accession>U4R5A9</accession>
<evidence type="ECO:0000256" key="3">
    <source>
        <dbReference type="ARBA" id="ARBA00022692"/>
    </source>
</evidence>
<dbReference type="Proteomes" id="UP000016860">
    <property type="component" value="Unassembled WGS sequence"/>
</dbReference>
<dbReference type="InterPro" id="IPR045863">
    <property type="entry name" value="CorA_TM1_TM2"/>
</dbReference>
<dbReference type="InterPro" id="IPR045861">
    <property type="entry name" value="CorA_cytoplasmic_dom"/>
</dbReference>
<dbReference type="GO" id="GO:0016020">
    <property type="term" value="C:membrane"/>
    <property type="evidence" value="ECO:0007669"/>
    <property type="project" value="UniProtKB-SubCell"/>
</dbReference>
<organism evidence="7 8">
    <name type="scientific">Ruminiclostridium papyrosolvens C7</name>
    <dbReference type="NCBI Taxonomy" id="1330534"/>
    <lineage>
        <taxon>Bacteria</taxon>
        <taxon>Bacillati</taxon>
        <taxon>Bacillota</taxon>
        <taxon>Clostridia</taxon>
        <taxon>Eubacteriales</taxon>
        <taxon>Oscillospiraceae</taxon>
        <taxon>Ruminiclostridium</taxon>
    </lineage>
</organism>
<comment type="similarity">
    <text evidence="2">Belongs to the CorA metal ion transporter (MIT) (TC 1.A.35) family.</text>
</comment>
<evidence type="ECO:0000256" key="6">
    <source>
        <dbReference type="SAM" id="Phobius"/>
    </source>
</evidence>
<feature type="transmembrane region" description="Helical" evidence="6">
    <location>
        <begin position="285"/>
        <end position="304"/>
    </location>
</feature>
<dbReference type="GO" id="GO:0046873">
    <property type="term" value="F:metal ion transmembrane transporter activity"/>
    <property type="evidence" value="ECO:0007669"/>
    <property type="project" value="InterPro"/>
</dbReference>
<proteinExistence type="inferred from homology"/>
<evidence type="ECO:0000313" key="8">
    <source>
        <dbReference type="Proteomes" id="UP000016860"/>
    </source>
</evidence>
<dbReference type="RefSeq" id="WP_020814451.1">
    <property type="nucleotide sequence ID" value="NZ_ATAY01000020.1"/>
</dbReference>
<evidence type="ECO:0000313" key="7">
    <source>
        <dbReference type="EMBL" id="EPR13117.1"/>
    </source>
</evidence>
<name>U4R5A9_9FIRM</name>
<dbReference type="InterPro" id="IPR047199">
    <property type="entry name" value="CorA-like"/>
</dbReference>
<sequence length="309" mass="35536">MIEIYKTVNNEIAHADTFEDGVWVNLINPTEEEIVKVHNTLGVEMDFLKAALDEEERARIESDNGQTLIIVDVPIVEKEGKLNVYTTIPLAIILIKHIIITVCLKEDTILNDFANNRVKSFLTQFKTRFVLQILYRNATRYLQYLKHIDKTSSRVEQEVYKSMKNKEVIQMLKLEKSLVYFSTALKSNEVVLEKLMKFEYIKNYPDDQELLEDVIIENKQAIEMANIYSSILSGTMDAFASVISNNLNIVMKFLTSVTIVMAIPTMISSFFGMNVDLPLRGGHSFWFIVIIAVVMCMVTGYTLYKKKLF</sequence>
<dbReference type="Pfam" id="PF01544">
    <property type="entry name" value="CorA"/>
    <property type="match status" value="1"/>
</dbReference>
<dbReference type="OrthoDB" id="9803416at2"/>
<dbReference type="Gene3D" id="3.30.460.20">
    <property type="entry name" value="CorA soluble domain-like"/>
    <property type="match status" value="1"/>
</dbReference>
<evidence type="ECO:0000256" key="1">
    <source>
        <dbReference type="ARBA" id="ARBA00004141"/>
    </source>
</evidence>
<keyword evidence="4 6" id="KW-1133">Transmembrane helix</keyword>
<dbReference type="PATRIC" id="fig|1330534.3.peg.847"/>
<evidence type="ECO:0000256" key="4">
    <source>
        <dbReference type="ARBA" id="ARBA00022989"/>
    </source>
</evidence>
<dbReference type="InterPro" id="IPR002523">
    <property type="entry name" value="MgTranspt_CorA/ZnTranspt_ZntB"/>
</dbReference>
<dbReference type="AlphaFoldDB" id="U4R5A9"/>
<protein>
    <submittedName>
        <fullName evidence="7">Magnesium transporter</fullName>
    </submittedName>
</protein>
<evidence type="ECO:0000256" key="5">
    <source>
        <dbReference type="ARBA" id="ARBA00023136"/>
    </source>
</evidence>
<dbReference type="STRING" id="1330534.L323_04230"/>
<dbReference type="CDD" id="cd12827">
    <property type="entry name" value="EcCorA_ZntB-like_u2"/>
    <property type="match status" value="1"/>
</dbReference>
<comment type="caution">
    <text evidence="7">The sequence shown here is derived from an EMBL/GenBank/DDBJ whole genome shotgun (WGS) entry which is preliminary data.</text>
</comment>